<dbReference type="Gene3D" id="2.40.10.10">
    <property type="entry name" value="Trypsin-like serine proteases"/>
    <property type="match status" value="2"/>
</dbReference>
<dbReference type="InterPro" id="IPR043504">
    <property type="entry name" value="Peptidase_S1_PA_chymotrypsin"/>
</dbReference>
<keyword evidence="3" id="KW-0560">Oxidoreductase</keyword>
<dbReference type="InterPro" id="IPR018114">
    <property type="entry name" value="TRYPSIN_HIS"/>
</dbReference>
<feature type="non-terminal residue" evidence="7">
    <location>
        <position position="1"/>
    </location>
</feature>
<dbReference type="Pfam" id="PF01625">
    <property type="entry name" value="PMSR"/>
    <property type="match status" value="1"/>
</dbReference>
<keyword evidence="8" id="KW-1185">Reference proteome</keyword>
<sequence>DVPCGYRPQFSNSSLLQIHELFEVQDGEFPWQVSIQISQKHLCGGSIIHRWWVLTAAHCFPRTLFLTLPDQYGHLNTYLQKLRVMQINRRECSQRVDQLSRSMLCAWKEPGTKGNCQVLSEHGFGPITTDIREGQAFYYAEDYHQQYLSKNPDGYCGLGGTGAKLTPRQNTDTVLQKVKIQLVNWETCSNIMPVLTKNMLCAGDFQGGKDACQVMQLLLGLERGFPRKLASIGSITHPPFSCGSEVEQNSRNMVSHGARKSKAKALAGLCSLWRLRGRILPCLVWLLVVAGHPGCSLVCGCIAPVSAFILPQPSTLCVYLLCFLFL</sequence>
<keyword evidence="7" id="KW-0645">Protease</keyword>
<dbReference type="GO" id="GO:0006508">
    <property type="term" value="P:proteolysis"/>
    <property type="evidence" value="ECO:0007669"/>
    <property type="project" value="UniProtKB-KW"/>
</dbReference>
<dbReference type="SUPFAM" id="SSF55068">
    <property type="entry name" value="Peptide methionine sulfoxide reductase"/>
    <property type="match status" value="1"/>
</dbReference>
<feature type="domain" description="Peptidase S1" evidence="6">
    <location>
        <begin position="2"/>
        <end position="291"/>
    </location>
</feature>
<name>A0A5N4CAD5_CAMDR</name>
<organism evidence="7 8">
    <name type="scientific">Camelus dromedarius</name>
    <name type="common">Dromedary</name>
    <name type="synonym">Arabian camel</name>
    <dbReference type="NCBI Taxonomy" id="9838"/>
    <lineage>
        <taxon>Eukaryota</taxon>
        <taxon>Metazoa</taxon>
        <taxon>Chordata</taxon>
        <taxon>Craniata</taxon>
        <taxon>Vertebrata</taxon>
        <taxon>Euteleostomi</taxon>
        <taxon>Mammalia</taxon>
        <taxon>Eutheria</taxon>
        <taxon>Laurasiatheria</taxon>
        <taxon>Artiodactyla</taxon>
        <taxon>Tylopoda</taxon>
        <taxon>Camelidae</taxon>
        <taxon>Camelus</taxon>
    </lineage>
</organism>
<dbReference type="SMART" id="SM00020">
    <property type="entry name" value="Tryp_SPc"/>
    <property type="match status" value="1"/>
</dbReference>
<dbReference type="PANTHER" id="PTHR24252">
    <property type="entry name" value="ACROSIN-RELATED"/>
    <property type="match status" value="1"/>
</dbReference>
<evidence type="ECO:0000256" key="5">
    <source>
        <dbReference type="ARBA" id="ARBA00030643"/>
    </source>
</evidence>
<evidence type="ECO:0000259" key="6">
    <source>
        <dbReference type="PROSITE" id="PS50240"/>
    </source>
</evidence>
<protein>
    <recommendedName>
        <fullName evidence="2">peptide-methionine (S)-S-oxide reductase</fullName>
        <ecNumber evidence="2">1.8.4.11</ecNumber>
    </recommendedName>
    <alternativeName>
        <fullName evidence="5">Peptide-methionine (S)-S-oxide reductase</fullName>
    </alternativeName>
</protein>
<dbReference type="EC" id="1.8.4.11" evidence="2"/>
<dbReference type="EMBL" id="JWIN03000031">
    <property type="protein sequence ID" value="KAB1255875.1"/>
    <property type="molecule type" value="Genomic_DNA"/>
</dbReference>
<proteinExistence type="inferred from homology"/>
<dbReference type="Proteomes" id="UP000299084">
    <property type="component" value="Unassembled WGS sequence"/>
</dbReference>
<dbReference type="InterPro" id="IPR009003">
    <property type="entry name" value="Peptidase_S1_PA"/>
</dbReference>
<dbReference type="PROSITE" id="PS50240">
    <property type="entry name" value="TRYPSIN_DOM"/>
    <property type="match status" value="1"/>
</dbReference>
<reference evidence="7 8" key="1">
    <citation type="journal article" date="2019" name="Mol. Ecol. Resour.">
        <title>Improving Illumina assemblies with Hi-C and long reads: an example with the North African dromedary.</title>
        <authorList>
            <person name="Elbers J.P."/>
            <person name="Rogers M.F."/>
            <person name="Perelman P.L."/>
            <person name="Proskuryakova A.A."/>
            <person name="Serdyukova N.A."/>
            <person name="Johnson W.E."/>
            <person name="Horin P."/>
            <person name="Corander J."/>
            <person name="Murphy D."/>
            <person name="Burger P.A."/>
        </authorList>
    </citation>
    <scope>NUCLEOTIDE SEQUENCE [LARGE SCALE GENOMIC DNA]</scope>
    <source>
        <strain evidence="7">Drom800</strain>
        <tissue evidence="7">Blood</tissue>
    </source>
</reference>
<dbReference type="Pfam" id="PF00089">
    <property type="entry name" value="Trypsin"/>
    <property type="match status" value="2"/>
</dbReference>
<keyword evidence="7" id="KW-0378">Hydrolase</keyword>
<dbReference type="GO" id="GO:0004252">
    <property type="term" value="F:serine-type endopeptidase activity"/>
    <property type="evidence" value="ECO:0007669"/>
    <property type="project" value="InterPro"/>
</dbReference>
<gene>
    <name evidence="7" type="ORF">Cadr_000029583</name>
</gene>
<evidence type="ECO:0000256" key="2">
    <source>
        <dbReference type="ARBA" id="ARBA00012502"/>
    </source>
</evidence>
<dbReference type="InterPro" id="IPR002569">
    <property type="entry name" value="Met_Sox_Rdtase_MsrA_dom"/>
</dbReference>
<dbReference type="InterPro" id="IPR001254">
    <property type="entry name" value="Trypsin_dom"/>
</dbReference>
<dbReference type="GO" id="GO:0008113">
    <property type="term" value="F:peptide-methionine (S)-S-oxide reductase activity"/>
    <property type="evidence" value="ECO:0007669"/>
    <property type="project" value="UniProtKB-EC"/>
</dbReference>
<accession>A0A5N4CAD5</accession>
<dbReference type="SUPFAM" id="SSF50494">
    <property type="entry name" value="Trypsin-like serine proteases"/>
    <property type="match status" value="2"/>
</dbReference>
<evidence type="ECO:0000313" key="8">
    <source>
        <dbReference type="Proteomes" id="UP000299084"/>
    </source>
</evidence>
<keyword evidence="4" id="KW-1015">Disulfide bond</keyword>
<evidence type="ECO:0000256" key="3">
    <source>
        <dbReference type="ARBA" id="ARBA00023002"/>
    </source>
</evidence>
<dbReference type="PANTHER" id="PTHR24252:SF7">
    <property type="entry name" value="HYALIN"/>
    <property type="match status" value="1"/>
</dbReference>
<comment type="caution">
    <text evidence="7">The sequence shown here is derived from an EMBL/GenBank/DDBJ whole genome shotgun (WGS) entry which is preliminary data.</text>
</comment>
<dbReference type="AlphaFoldDB" id="A0A5N4CAD5"/>
<evidence type="ECO:0000256" key="4">
    <source>
        <dbReference type="ARBA" id="ARBA00023157"/>
    </source>
</evidence>
<evidence type="ECO:0000256" key="1">
    <source>
        <dbReference type="ARBA" id="ARBA00005591"/>
    </source>
</evidence>
<dbReference type="InterPro" id="IPR036509">
    <property type="entry name" value="Met_Sox_Rdtase_MsrA_sf"/>
</dbReference>
<dbReference type="PROSITE" id="PS00134">
    <property type="entry name" value="TRYPSIN_HIS"/>
    <property type="match status" value="1"/>
</dbReference>
<evidence type="ECO:0000313" key="7">
    <source>
        <dbReference type="EMBL" id="KAB1255875.1"/>
    </source>
</evidence>
<comment type="similarity">
    <text evidence="1">Belongs to the MsrA Met sulfoxide reductase family.</text>
</comment>
<dbReference type="STRING" id="9838.ENSCDRP00005013108"/>
<dbReference type="Gene3D" id="3.30.1060.10">
    <property type="entry name" value="Peptide methionine sulphoxide reductase MsrA"/>
    <property type="match status" value="1"/>
</dbReference>